<feature type="domain" description="DSBA-like thioredoxin" evidence="1">
    <location>
        <begin position="6"/>
        <end position="209"/>
    </location>
</feature>
<accession>A0ABV7C9N6</accession>
<dbReference type="Gene3D" id="3.40.30.10">
    <property type="entry name" value="Glutaredoxin"/>
    <property type="match status" value="1"/>
</dbReference>
<keyword evidence="3" id="KW-1185">Reference proteome</keyword>
<proteinExistence type="predicted"/>
<organism evidence="2 3">
    <name type="scientific">Vibrio zhugei</name>
    <dbReference type="NCBI Taxonomy" id="2479546"/>
    <lineage>
        <taxon>Bacteria</taxon>
        <taxon>Pseudomonadati</taxon>
        <taxon>Pseudomonadota</taxon>
        <taxon>Gammaproteobacteria</taxon>
        <taxon>Vibrionales</taxon>
        <taxon>Vibrionaceae</taxon>
        <taxon>Vibrio</taxon>
    </lineage>
</organism>
<evidence type="ECO:0000259" key="1">
    <source>
        <dbReference type="Pfam" id="PF01323"/>
    </source>
</evidence>
<dbReference type="CDD" id="cd03024">
    <property type="entry name" value="DsbA_FrnE"/>
    <property type="match status" value="1"/>
</dbReference>
<reference evidence="3" key="1">
    <citation type="journal article" date="2019" name="Int. J. Syst. Evol. Microbiol.">
        <title>The Global Catalogue of Microorganisms (GCM) 10K type strain sequencing project: providing services to taxonomists for standard genome sequencing and annotation.</title>
        <authorList>
            <consortium name="The Broad Institute Genomics Platform"/>
            <consortium name="The Broad Institute Genome Sequencing Center for Infectious Disease"/>
            <person name="Wu L."/>
            <person name="Ma J."/>
        </authorList>
    </citation>
    <scope>NUCLEOTIDE SEQUENCE [LARGE SCALE GENOMIC DNA]</scope>
    <source>
        <strain evidence="3">KCTC 62784</strain>
    </source>
</reference>
<dbReference type="PANTHER" id="PTHR13887">
    <property type="entry name" value="GLUTATHIONE S-TRANSFERASE KAPPA"/>
    <property type="match status" value="1"/>
</dbReference>
<dbReference type="PANTHER" id="PTHR13887:SF41">
    <property type="entry name" value="THIOREDOXIN SUPERFAMILY PROTEIN"/>
    <property type="match status" value="1"/>
</dbReference>
<dbReference type="RefSeq" id="WP_164711776.1">
    <property type="nucleotide sequence ID" value="NZ_AP024912.1"/>
</dbReference>
<protein>
    <submittedName>
        <fullName evidence="2">DsbA family oxidoreductase</fullName>
    </submittedName>
</protein>
<dbReference type="SUPFAM" id="SSF52833">
    <property type="entry name" value="Thioredoxin-like"/>
    <property type="match status" value="1"/>
</dbReference>
<evidence type="ECO:0000313" key="2">
    <source>
        <dbReference type="EMBL" id="MFC3024114.1"/>
    </source>
</evidence>
<dbReference type="Pfam" id="PF01323">
    <property type="entry name" value="DSBA"/>
    <property type="match status" value="1"/>
</dbReference>
<dbReference type="Proteomes" id="UP001595384">
    <property type="component" value="Unassembled WGS sequence"/>
</dbReference>
<gene>
    <name evidence="2" type="ORF">ACFODT_09760</name>
</gene>
<dbReference type="InterPro" id="IPR001853">
    <property type="entry name" value="DSBA-like_thioredoxin_dom"/>
</dbReference>
<evidence type="ECO:0000313" key="3">
    <source>
        <dbReference type="Proteomes" id="UP001595384"/>
    </source>
</evidence>
<dbReference type="InterPro" id="IPR036249">
    <property type="entry name" value="Thioredoxin-like_sf"/>
</dbReference>
<dbReference type="EMBL" id="JBHRSE010000061">
    <property type="protein sequence ID" value="MFC3024114.1"/>
    <property type="molecule type" value="Genomic_DNA"/>
</dbReference>
<name>A0ABV7C9N6_9VIBR</name>
<sequence>MTRFLQIDWVCDLVCPWSFIGYQKLEHVLAQLDDDILVEFHWHPFEINPNLPAGGDLLISHLMDKYHISALIAQTYLERATSHSQSLPMPFSLTSTTHVYNTRQAHKLLLWAAKYQQQSPLARELYCAYFIHGQPLDARDTLLAAVKQVGLNPQEAALVLDDDNWGKTVSNIETQWAKTGITAVPTLIVNRSETISGAFHSDSLQRMLQNAAQQSLHHRQH</sequence>
<comment type="caution">
    <text evidence="2">The sequence shown here is derived from an EMBL/GenBank/DDBJ whole genome shotgun (WGS) entry which is preliminary data.</text>
</comment>